<dbReference type="Proteomes" id="UP000198620">
    <property type="component" value="Unassembled WGS sequence"/>
</dbReference>
<keyword evidence="2" id="KW-1185">Reference proteome</keyword>
<reference evidence="1 2" key="1">
    <citation type="submission" date="2016-10" db="EMBL/GenBank/DDBJ databases">
        <authorList>
            <person name="de Groot N.N."/>
        </authorList>
    </citation>
    <scope>NUCLEOTIDE SEQUENCE [LARGE SCALE GENOMIC DNA]</scope>
    <source>
        <strain evidence="1 2">Nv1</strain>
    </source>
</reference>
<evidence type="ECO:0000313" key="1">
    <source>
        <dbReference type="EMBL" id="SEL12343.1"/>
    </source>
</evidence>
<organism evidence="1 2">
    <name type="scientific">Nitrosovibrio tenuis</name>
    <dbReference type="NCBI Taxonomy" id="1233"/>
    <lineage>
        <taxon>Bacteria</taxon>
        <taxon>Pseudomonadati</taxon>
        <taxon>Pseudomonadota</taxon>
        <taxon>Betaproteobacteria</taxon>
        <taxon>Nitrosomonadales</taxon>
        <taxon>Nitrosomonadaceae</taxon>
        <taxon>Nitrosovibrio</taxon>
    </lineage>
</organism>
<proteinExistence type="predicted"/>
<dbReference type="EMBL" id="FOBH01000005">
    <property type="protein sequence ID" value="SEL12343.1"/>
    <property type="molecule type" value="Genomic_DNA"/>
</dbReference>
<sequence length="137" mass="15132">MVKRVDRSAELPQGTSALVSVDSRAMTSSPCVPSMDFLQPRDHRQHVMGPKPVYDEYVNGILSTTALPADEDPLAPSSYDGRVAEGPGIDYNYEITQYRFETPGMYLIQWRPGILVSNTLRIKVTAGEAVKAQKGME</sequence>
<accession>A0A1H7MM85</accession>
<dbReference type="AlphaFoldDB" id="A0A1H7MM85"/>
<protein>
    <submittedName>
        <fullName evidence="1">Uncharacterized protein</fullName>
    </submittedName>
</protein>
<evidence type="ECO:0000313" key="2">
    <source>
        <dbReference type="Proteomes" id="UP000198620"/>
    </source>
</evidence>
<dbReference type="STRING" id="1233.SAMN05216387_105140"/>
<gene>
    <name evidence="1" type="ORF">SAMN05216387_105140</name>
</gene>
<name>A0A1H7MM85_9PROT</name>